<evidence type="ECO:0000256" key="1">
    <source>
        <dbReference type="ARBA" id="ARBA00004429"/>
    </source>
</evidence>
<keyword evidence="5 9" id="KW-0812">Transmembrane</keyword>
<keyword evidence="6 9" id="KW-1133">Transmembrane helix</keyword>
<comment type="subcellular location">
    <subcellularLocation>
        <location evidence="1">Cell inner membrane</location>
        <topology evidence="1">Multi-pass membrane protein</topology>
    </subcellularLocation>
</comment>
<dbReference type="EMBL" id="REFJ01000005">
    <property type="protein sequence ID" value="RMA78801.1"/>
    <property type="molecule type" value="Genomic_DNA"/>
</dbReference>
<sequence>MIYLTPLLGGIMIGVAAMLMWYGYGRIMGMSSITSGVLWQQAAERRWRIIFIVAVIAGAFAVSKFMGVTSFAPIKSGWIWPIAAGLLVGFGTGIGSGCTSGHGICGIGRFSSRSIIATCIFMASGIATVFLVRVLGA</sequence>
<dbReference type="Proteomes" id="UP000267187">
    <property type="component" value="Unassembled WGS sequence"/>
</dbReference>
<evidence type="ECO:0000256" key="8">
    <source>
        <dbReference type="ARBA" id="ARBA00035655"/>
    </source>
</evidence>
<evidence type="ECO:0000256" key="5">
    <source>
        <dbReference type="ARBA" id="ARBA00022692"/>
    </source>
</evidence>
<evidence type="ECO:0000256" key="7">
    <source>
        <dbReference type="ARBA" id="ARBA00023136"/>
    </source>
</evidence>
<dbReference type="InterPro" id="IPR007272">
    <property type="entry name" value="Sulf_transp_TsuA/YedE"/>
</dbReference>
<dbReference type="PANTHER" id="PTHR30574">
    <property type="entry name" value="INNER MEMBRANE PROTEIN YEDE"/>
    <property type="match status" value="1"/>
</dbReference>
<keyword evidence="4" id="KW-0997">Cell inner membrane</keyword>
<keyword evidence="3" id="KW-1003">Cell membrane</keyword>
<comment type="similarity">
    <text evidence="8">Belongs to the TsuA/YedE (TC 9.B.102) family.</text>
</comment>
<name>A0A3M0A0Z0_9GAMM</name>
<dbReference type="AlphaFoldDB" id="A0A3M0A0Z0"/>
<dbReference type="Pfam" id="PF04143">
    <property type="entry name" value="Sulf_transp"/>
    <property type="match status" value="1"/>
</dbReference>
<evidence type="ECO:0000256" key="4">
    <source>
        <dbReference type="ARBA" id="ARBA00022519"/>
    </source>
</evidence>
<evidence type="ECO:0000256" key="9">
    <source>
        <dbReference type="SAM" id="Phobius"/>
    </source>
</evidence>
<feature type="transmembrane region" description="Helical" evidence="9">
    <location>
        <begin position="6"/>
        <end position="25"/>
    </location>
</feature>
<evidence type="ECO:0000256" key="3">
    <source>
        <dbReference type="ARBA" id="ARBA00022475"/>
    </source>
</evidence>
<evidence type="ECO:0000313" key="10">
    <source>
        <dbReference type="EMBL" id="RMA78801.1"/>
    </source>
</evidence>
<keyword evidence="11" id="KW-1185">Reference proteome</keyword>
<evidence type="ECO:0000256" key="2">
    <source>
        <dbReference type="ARBA" id="ARBA00022448"/>
    </source>
</evidence>
<keyword evidence="7 9" id="KW-0472">Membrane</keyword>
<dbReference type="OrthoDB" id="9814020at2"/>
<protein>
    <submittedName>
        <fullName evidence="10">Uncharacterized protein</fullName>
    </submittedName>
</protein>
<dbReference type="PANTHER" id="PTHR30574:SF1">
    <property type="entry name" value="SULPHUR TRANSPORT DOMAIN-CONTAINING PROTEIN"/>
    <property type="match status" value="1"/>
</dbReference>
<dbReference type="GO" id="GO:0005886">
    <property type="term" value="C:plasma membrane"/>
    <property type="evidence" value="ECO:0007669"/>
    <property type="project" value="UniProtKB-SubCell"/>
</dbReference>
<reference evidence="10 11" key="1">
    <citation type="submission" date="2018-10" db="EMBL/GenBank/DDBJ databases">
        <title>Genomic Encyclopedia of Type Strains, Phase IV (KMG-IV): sequencing the most valuable type-strain genomes for metagenomic binning, comparative biology and taxonomic classification.</title>
        <authorList>
            <person name="Goeker M."/>
        </authorList>
    </citation>
    <scope>NUCLEOTIDE SEQUENCE [LARGE SCALE GENOMIC DNA]</scope>
    <source>
        <strain evidence="10 11">DSM 25080</strain>
    </source>
</reference>
<dbReference type="RefSeq" id="WP_121877440.1">
    <property type="nucleotide sequence ID" value="NZ_REFJ01000005.1"/>
</dbReference>
<evidence type="ECO:0000256" key="6">
    <source>
        <dbReference type="ARBA" id="ARBA00022989"/>
    </source>
</evidence>
<keyword evidence="2" id="KW-0813">Transport</keyword>
<gene>
    <name evidence="10" type="ORF">DFR27_2140</name>
</gene>
<feature type="transmembrane region" description="Helical" evidence="9">
    <location>
        <begin position="46"/>
        <end position="66"/>
    </location>
</feature>
<proteinExistence type="inferred from homology"/>
<accession>A0A3M0A0Z0</accession>
<feature type="transmembrane region" description="Helical" evidence="9">
    <location>
        <begin position="78"/>
        <end position="103"/>
    </location>
</feature>
<feature type="transmembrane region" description="Helical" evidence="9">
    <location>
        <begin position="115"/>
        <end position="135"/>
    </location>
</feature>
<comment type="caution">
    <text evidence="10">The sequence shown here is derived from an EMBL/GenBank/DDBJ whole genome shotgun (WGS) entry which is preliminary data.</text>
</comment>
<organism evidence="10 11">
    <name type="scientific">Umboniibacter marinipuniceus</name>
    <dbReference type="NCBI Taxonomy" id="569599"/>
    <lineage>
        <taxon>Bacteria</taxon>
        <taxon>Pseudomonadati</taxon>
        <taxon>Pseudomonadota</taxon>
        <taxon>Gammaproteobacteria</taxon>
        <taxon>Cellvibrionales</taxon>
        <taxon>Cellvibrionaceae</taxon>
        <taxon>Umboniibacter</taxon>
    </lineage>
</organism>
<evidence type="ECO:0000313" key="11">
    <source>
        <dbReference type="Proteomes" id="UP000267187"/>
    </source>
</evidence>